<evidence type="ECO:0000313" key="2">
    <source>
        <dbReference type="Proteomes" id="UP001273505"/>
    </source>
</evidence>
<dbReference type="Proteomes" id="UP001273505">
    <property type="component" value="Unassembled WGS sequence"/>
</dbReference>
<keyword evidence="2" id="KW-1185">Reference proteome</keyword>
<dbReference type="EMBL" id="JAXAFO010000029">
    <property type="protein sequence ID" value="MDX6850705.1"/>
    <property type="molecule type" value="Genomic_DNA"/>
</dbReference>
<dbReference type="RefSeq" id="WP_302721086.1">
    <property type="nucleotide sequence ID" value="NZ_JAULRU010000256.1"/>
</dbReference>
<gene>
    <name evidence="1" type="ORF">SCD92_15130</name>
</gene>
<accession>A0ABU4S0L8</accession>
<organism evidence="1 2">
    <name type="scientific">Gilvimarinus gilvus</name>
    <dbReference type="NCBI Taxonomy" id="3058038"/>
    <lineage>
        <taxon>Bacteria</taxon>
        <taxon>Pseudomonadati</taxon>
        <taxon>Pseudomonadota</taxon>
        <taxon>Gammaproteobacteria</taxon>
        <taxon>Cellvibrionales</taxon>
        <taxon>Cellvibrionaceae</taxon>
        <taxon>Gilvimarinus</taxon>
    </lineage>
</organism>
<comment type="caution">
    <text evidence="1">The sequence shown here is derived from an EMBL/GenBank/DDBJ whole genome shotgun (WGS) entry which is preliminary data.</text>
</comment>
<name>A0ABU4S0L8_9GAMM</name>
<sequence>MRSNLDFKAYIATIHGLARWSVEPADNLGAYCYAQQVTHLLNHPHRVGASTDDACPRNRKSYKRVTWGIQ</sequence>
<evidence type="ECO:0000313" key="1">
    <source>
        <dbReference type="EMBL" id="MDX6850705.1"/>
    </source>
</evidence>
<reference evidence="1 2" key="1">
    <citation type="submission" date="2023-11" db="EMBL/GenBank/DDBJ databases">
        <title>Gilvimarinus fulvus sp. nov., isolated from the surface of Kelp.</title>
        <authorList>
            <person name="Sun Y.Y."/>
            <person name="Gong Y."/>
            <person name="Du Z.J."/>
        </authorList>
    </citation>
    <scope>NUCLEOTIDE SEQUENCE [LARGE SCALE GENOMIC DNA]</scope>
    <source>
        <strain evidence="1 2">SDUM040013</strain>
    </source>
</reference>
<proteinExistence type="predicted"/>
<protein>
    <submittedName>
        <fullName evidence="1">Uncharacterized protein</fullName>
    </submittedName>
</protein>